<evidence type="ECO:0000256" key="1">
    <source>
        <dbReference type="ARBA" id="ARBA00004222"/>
    </source>
</evidence>
<dbReference type="Gene3D" id="3.30.1380.20">
    <property type="entry name" value="Trafficking protein particle complex subunit 3"/>
    <property type="match status" value="1"/>
</dbReference>
<dbReference type="GO" id="GO:0016236">
    <property type="term" value="P:macroautophagy"/>
    <property type="evidence" value="ECO:0007669"/>
    <property type="project" value="UniProtKB-ARBA"/>
</dbReference>
<dbReference type="GO" id="GO:0030008">
    <property type="term" value="C:TRAPP complex"/>
    <property type="evidence" value="ECO:0007669"/>
    <property type="project" value="InterPro"/>
</dbReference>
<evidence type="ECO:0000256" key="2">
    <source>
        <dbReference type="ARBA" id="ARBA00004240"/>
    </source>
</evidence>
<accession>A0A1Y2FSD8</accession>
<comment type="subcellular location">
    <subcellularLocation>
        <location evidence="2">Endoplasmic reticulum</location>
    </subcellularLocation>
    <subcellularLocation>
        <location evidence="1 8">Golgi apparatus</location>
        <location evidence="1 8">cis-Golgi network</location>
    </subcellularLocation>
</comment>
<comment type="caution">
    <text evidence="9">The sequence shown here is derived from an EMBL/GenBank/DDBJ whole genome shotgun (WGS) entry which is preliminary data.</text>
</comment>
<dbReference type="Pfam" id="PF04051">
    <property type="entry name" value="TRAPP"/>
    <property type="match status" value="1"/>
</dbReference>
<dbReference type="STRING" id="56484.A0A1Y2FSD8"/>
<dbReference type="GO" id="GO:0005794">
    <property type="term" value="C:Golgi apparatus"/>
    <property type="evidence" value="ECO:0007669"/>
    <property type="project" value="UniProtKB-SubCell"/>
</dbReference>
<keyword evidence="10" id="KW-1185">Reference proteome</keyword>
<evidence type="ECO:0000256" key="5">
    <source>
        <dbReference type="ARBA" id="ARBA00022824"/>
    </source>
</evidence>
<protein>
    <recommendedName>
        <fullName evidence="8">Trafficking protein particle complex subunit BET3</fullName>
    </recommendedName>
</protein>
<evidence type="ECO:0000256" key="4">
    <source>
        <dbReference type="ARBA" id="ARBA00022448"/>
    </source>
</evidence>
<proteinExistence type="inferred from homology"/>
<dbReference type="RefSeq" id="XP_040727107.1">
    <property type="nucleotide sequence ID" value="XM_040872153.1"/>
</dbReference>
<dbReference type="PIRSF" id="PIRSF018293">
    <property type="entry name" value="TRAPP_I_complex_Bet3"/>
    <property type="match status" value="1"/>
</dbReference>
<dbReference type="GeneID" id="63788752"/>
<dbReference type="InterPro" id="IPR016721">
    <property type="entry name" value="Bet3"/>
</dbReference>
<keyword evidence="6 8" id="KW-0931">ER-Golgi transport</keyword>
<dbReference type="EMBL" id="MCFI01000004">
    <property type="protein sequence ID" value="ORY85625.1"/>
    <property type="molecule type" value="Genomic_DNA"/>
</dbReference>
<dbReference type="GO" id="GO:0048193">
    <property type="term" value="P:Golgi vesicle transport"/>
    <property type="evidence" value="ECO:0007669"/>
    <property type="project" value="InterPro"/>
</dbReference>
<dbReference type="SUPFAM" id="SSF111126">
    <property type="entry name" value="Ligand-binding domain in the NO signalling and Golgi transport"/>
    <property type="match status" value="1"/>
</dbReference>
<dbReference type="Proteomes" id="UP000193685">
    <property type="component" value="Unassembled WGS sequence"/>
</dbReference>
<evidence type="ECO:0000313" key="10">
    <source>
        <dbReference type="Proteomes" id="UP000193685"/>
    </source>
</evidence>
<sequence>MSRAKLADDTWKRVDKINAELFVLTYGSIVAQLCNDLDTYAQVNQELDKMGYNIGIRLIEDFLARTSQGRCKDLRDTADVLAKVGFKMFLNVTPAVTNWNAEGTSFSLILDENPLAEFVELPEDGKASQELWFSNILCGVLRGALEMIQIQVETAFISDVLRGDALTELRVTFVKMIEEGQPVNDE</sequence>
<dbReference type="GO" id="GO:0005783">
    <property type="term" value="C:endoplasmic reticulum"/>
    <property type="evidence" value="ECO:0007669"/>
    <property type="project" value="UniProtKB-SubCell"/>
</dbReference>
<organism evidence="9 10">
    <name type="scientific">Protomyces lactucae-debilis</name>
    <dbReference type="NCBI Taxonomy" id="2754530"/>
    <lineage>
        <taxon>Eukaryota</taxon>
        <taxon>Fungi</taxon>
        <taxon>Dikarya</taxon>
        <taxon>Ascomycota</taxon>
        <taxon>Taphrinomycotina</taxon>
        <taxon>Taphrinomycetes</taxon>
        <taxon>Taphrinales</taxon>
        <taxon>Protomycetaceae</taxon>
        <taxon>Protomyces</taxon>
    </lineage>
</organism>
<evidence type="ECO:0000256" key="3">
    <source>
        <dbReference type="ARBA" id="ARBA00006218"/>
    </source>
</evidence>
<evidence type="ECO:0000256" key="8">
    <source>
        <dbReference type="PIRNR" id="PIRNR018293"/>
    </source>
</evidence>
<dbReference type="CDD" id="cd14942">
    <property type="entry name" value="TRAPPC3_bet3"/>
    <property type="match status" value="1"/>
</dbReference>
<comment type="similarity">
    <text evidence="3 8">Belongs to the TRAPP small subunits family. BET3 subfamily.</text>
</comment>
<evidence type="ECO:0000256" key="6">
    <source>
        <dbReference type="ARBA" id="ARBA00022892"/>
    </source>
</evidence>
<dbReference type="InterPro" id="IPR024096">
    <property type="entry name" value="NO_sig/Golgi_transp_ligand-bd"/>
</dbReference>
<name>A0A1Y2FSD8_PROLT</name>
<dbReference type="FunFam" id="3.30.1380.20:FF:000001">
    <property type="entry name" value="Trafficking protein particle complex subunit BET3"/>
    <property type="match status" value="1"/>
</dbReference>
<reference evidence="9 10" key="1">
    <citation type="submission" date="2016-07" db="EMBL/GenBank/DDBJ databases">
        <title>Pervasive Adenine N6-methylation of Active Genes in Fungi.</title>
        <authorList>
            <consortium name="DOE Joint Genome Institute"/>
            <person name="Mondo S.J."/>
            <person name="Dannebaum R.O."/>
            <person name="Kuo R.C."/>
            <person name="Labutti K."/>
            <person name="Haridas S."/>
            <person name="Kuo A."/>
            <person name="Salamov A."/>
            <person name="Ahrendt S.R."/>
            <person name="Lipzen A."/>
            <person name="Sullivan W."/>
            <person name="Andreopoulos W.B."/>
            <person name="Clum A."/>
            <person name="Lindquist E."/>
            <person name="Daum C."/>
            <person name="Ramamoorthy G.K."/>
            <person name="Gryganskyi A."/>
            <person name="Culley D."/>
            <person name="Magnuson J.K."/>
            <person name="James T.Y."/>
            <person name="O'Malley M.A."/>
            <person name="Stajich J.E."/>
            <person name="Spatafora J.W."/>
            <person name="Visel A."/>
            <person name="Grigoriev I.V."/>
        </authorList>
    </citation>
    <scope>NUCLEOTIDE SEQUENCE [LARGE SCALE GENOMIC DNA]</scope>
    <source>
        <strain evidence="9 10">12-1054</strain>
    </source>
</reference>
<dbReference type="InterPro" id="IPR007194">
    <property type="entry name" value="TRAPP_component"/>
</dbReference>
<keyword evidence="5" id="KW-0256">Endoplasmic reticulum</keyword>
<dbReference type="OrthoDB" id="10262857at2759"/>
<dbReference type="PANTHER" id="PTHR13048">
    <property type="entry name" value="TRAFFICKING PROTEIN PARTICLE COMPLEX SUBUNIT 3"/>
    <property type="match status" value="1"/>
</dbReference>
<keyword evidence="7 8" id="KW-0333">Golgi apparatus</keyword>
<dbReference type="AlphaFoldDB" id="A0A1Y2FSD8"/>
<keyword evidence="4 8" id="KW-0813">Transport</keyword>
<evidence type="ECO:0000256" key="7">
    <source>
        <dbReference type="ARBA" id="ARBA00023034"/>
    </source>
</evidence>
<evidence type="ECO:0000313" key="9">
    <source>
        <dbReference type="EMBL" id="ORY85625.1"/>
    </source>
</evidence>
<gene>
    <name evidence="9" type="ORF">BCR37DRAFT_409446</name>
</gene>
<dbReference type="OMA" id="MVQMQVQ"/>